<evidence type="ECO:0000259" key="1">
    <source>
        <dbReference type="Pfam" id="PF01872"/>
    </source>
</evidence>
<dbReference type="SUPFAM" id="SSF53597">
    <property type="entry name" value="Dihydrofolate reductase-like"/>
    <property type="match status" value="1"/>
</dbReference>
<name>A0ABV5MAG2_9ACTN</name>
<protein>
    <submittedName>
        <fullName evidence="2">Dihydrofolate reductase family protein</fullName>
    </submittedName>
</protein>
<sequence>MSARPPAPTGPYVIATVLTSLDGRTDDPMRFAGPYFDADAQDEAAHILDDCAGVLFGRRTYEAFAGAWAGASGAFADRINALPKYVVAARLDRTRWSNSHLLSGDAAGEVAALKQRSAGGLAIYGLGRLTRTLLGHGLVDRVRFNVHPVLAGGPPAEVDDRPEAFALQSARTRASGVVVLDYAVRSGPARPAGDRP</sequence>
<dbReference type="Gene3D" id="3.40.430.10">
    <property type="entry name" value="Dihydrofolate Reductase, subunit A"/>
    <property type="match status" value="1"/>
</dbReference>
<reference evidence="2 3" key="1">
    <citation type="submission" date="2024-09" db="EMBL/GenBank/DDBJ databases">
        <authorList>
            <person name="Sun Q."/>
            <person name="Mori K."/>
        </authorList>
    </citation>
    <scope>NUCLEOTIDE SEQUENCE [LARGE SCALE GENOMIC DNA]</scope>
    <source>
        <strain evidence="2 3">JCM 3307</strain>
    </source>
</reference>
<evidence type="ECO:0000313" key="3">
    <source>
        <dbReference type="Proteomes" id="UP001589608"/>
    </source>
</evidence>
<organism evidence="2 3">
    <name type="scientific">Dactylosporangium vinaceum</name>
    <dbReference type="NCBI Taxonomy" id="53362"/>
    <lineage>
        <taxon>Bacteria</taxon>
        <taxon>Bacillati</taxon>
        <taxon>Actinomycetota</taxon>
        <taxon>Actinomycetes</taxon>
        <taxon>Micromonosporales</taxon>
        <taxon>Micromonosporaceae</taxon>
        <taxon>Dactylosporangium</taxon>
    </lineage>
</organism>
<dbReference type="RefSeq" id="WP_223093102.1">
    <property type="nucleotide sequence ID" value="NZ_CP061913.1"/>
</dbReference>
<dbReference type="InterPro" id="IPR024072">
    <property type="entry name" value="DHFR-like_dom_sf"/>
</dbReference>
<evidence type="ECO:0000313" key="2">
    <source>
        <dbReference type="EMBL" id="MFB9445829.1"/>
    </source>
</evidence>
<dbReference type="Pfam" id="PF01872">
    <property type="entry name" value="RibD_C"/>
    <property type="match status" value="1"/>
</dbReference>
<dbReference type="EMBL" id="JBHMCA010000043">
    <property type="protein sequence ID" value="MFB9445829.1"/>
    <property type="molecule type" value="Genomic_DNA"/>
</dbReference>
<dbReference type="Proteomes" id="UP001589608">
    <property type="component" value="Unassembled WGS sequence"/>
</dbReference>
<comment type="caution">
    <text evidence="2">The sequence shown here is derived from an EMBL/GenBank/DDBJ whole genome shotgun (WGS) entry which is preliminary data.</text>
</comment>
<gene>
    <name evidence="2" type="ORF">ACFFTR_22340</name>
</gene>
<feature type="domain" description="Bacterial bifunctional deaminase-reductase C-terminal" evidence="1">
    <location>
        <begin position="11"/>
        <end position="175"/>
    </location>
</feature>
<proteinExistence type="predicted"/>
<accession>A0ABV5MAG2</accession>
<dbReference type="InterPro" id="IPR002734">
    <property type="entry name" value="RibDG_C"/>
</dbReference>
<keyword evidence="3" id="KW-1185">Reference proteome</keyword>